<dbReference type="PANTHER" id="PTHR39560">
    <property type="entry name" value="PROTEIN ADENYLYLTRANSFERASE FIC-RELATED"/>
    <property type="match status" value="1"/>
</dbReference>
<dbReference type="OrthoDB" id="9813719at2"/>
<evidence type="ECO:0000313" key="9">
    <source>
        <dbReference type="Proteomes" id="UP000265562"/>
    </source>
</evidence>
<dbReference type="EMBL" id="CP032364">
    <property type="protein sequence ID" value="AYA98867.1"/>
    <property type="molecule type" value="Genomic_DNA"/>
</dbReference>
<dbReference type="Proteomes" id="UP000265562">
    <property type="component" value="Chromosome"/>
</dbReference>
<sequence>MPDKKYCYKDSDILINKFDIRDVKKLKLAERKLTMLRLLELFDDPIEGRFDLAHLQNIHRYIFQDIYEWSGEIRTIDIAKEHMFCNAKFIRPQADEIFLKLKKESYLGKLDNDGFIKRLAYYLGEINALHPFREGNGRSQREFIRALALRNGYVIHYDRITPKEMISASIKSFMCNYCEMEELIKKCIEIKL</sequence>
<name>A0A385PZZ9_9FIRM</name>
<dbReference type="AlphaFoldDB" id="A0A385PZZ9"/>
<dbReference type="RefSeq" id="WP_111525300.1">
    <property type="nucleotide sequence ID" value="NZ_CP032364.1"/>
</dbReference>
<comment type="catalytic activity">
    <reaction evidence="6">
        <text>L-threonyl-[protein] + ATP = 3-O-(5'-adenylyl)-L-threonyl-[protein] + diphosphate</text>
        <dbReference type="Rhea" id="RHEA:54292"/>
        <dbReference type="Rhea" id="RHEA-COMP:11060"/>
        <dbReference type="Rhea" id="RHEA-COMP:13847"/>
        <dbReference type="ChEBI" id="CHEBI:30013"/>
        <dbReference type="ChEBI" id="CHEBI:30616"/>
        <dbReference type="ChEBI" id="CHEBI:33019"/>
        <dbReference type="ChEBI" id="CHEBI:138113"/>
        <dbReference type="EC" id="2.7.7.108"/>
    </reaction>
</comment>
<reference evidence="8 9" key="1">
    <citation type="submission" date="2018-09" db="EMBL/GenBank/DDBJ databases">
        <title>Genome sequencing of Lachnoanaerobaculum umeaense DSM 23576.</title>
        <authorList>
            <person name="Kook J.-K."/>
            <person name="Park S.-N."/>
            <person name="Lim Y.K."/>
        </authorList>
    </citation>
    <scope>NUCLEOTIDE SEQUENCE [LARGE SCALE GENOMIC DNA]</scope>
    <source>
        <strain evidence="9">DSM 23576 \ CCUG 58757</strain>
    </source>
</reference>
<comment type="catalytic activity">
    <reaction evidence="7">
        <text>L-tyrosyl-[protein] + ATP = O-(5'-adenylyl)-L-tyrosyl-[protein] + diphosphate</text>
        <dbReference type="Rhea" id="RHEA:54288"/>
        <dbReference type="Rhea" id="RHEA-COMP:10136"/>
        <dbReference type="Rhea" id="RHEA-COMP:13846"/>
        <dbReference type="ChEBI" id="CHEBI:30616"/>
        <dbReference type="ChEBI" id="CHEBI:33019"/>
        <dbReference type="ChEBI" id="CHEBI:46858"/>
        <dbReference type="ChEBI" id="CHEBI:83624"/>
        <dbReference type="EC" id="2.7.7.108"/>
    </reaction>
</comment>
<organism evidence="8 9">
    <name type="scientific">Lachnoanaerobaculum umeaense</name>
    <dbReference type="NCBI Taxonomy" id="617123"/>
    <lineage>
        <taxon>Bacteria</taxon>
        <taxon>Bacillati</taxon>
        <taxon>Bacillota</taxon>
        <taxon>Clostridia</taxon>
        <taxon>Lachnospirales</taxon>
        <taxon>Lachnospiraceae</taxon>
        <taxon>Lachnoanaerobaculum</taxon>
    </lineage>
</organism>
<accession>A0A385PZZ9</accession>
<dbReference type="GO" id="GO:0051302">
    <property type="term" value="P:regulation of cell division"/>
    <property type="evidence" value="ECO:0007669"/>
    <property type="project" value="TreeGrafter"/>
</dbReference>
<proteinExistence type="predicted"/>
<dbReference type="InterPro" id="IPR036597">
    <property type="entry name" value="Fido-like_dom_sf"/>
</dbReference>
<keyword evidence="4" id="KW-0067">ATP-binding</keyword>
<evidence type="ECO:0000256" key="3">
    <source>
        <dbReference type="ARBA" id="ARBA00022741"/>
    </source>
</evidence>
<dbReference type="GO" id="GO:0070733">
    <property type="term" value="F:AMPylase activity"/>
    <property type="evidence" value="ECO:0007669"/>
    <property type="project" value="UniProtKB-EC"/>
</dbReference>
<evidence type="ECO:0000256" key="6">
    <source>
        <dbReference type="ARBA" id="ARBA00047939"/>
    </source>
</evidence>
<keyword evidence="1" id="KW-0808">Transferase</keyword>
<evidence type="ECO:0000256" key="4">
    <source>
        <dbReference type="ARBA" id="ARBA00022840"/>
    </source>
</evidence>
<protein>
    <recommendedName>
        <fullName evidence="5">protein adenylyltransferase</fullName>
        <ecNumber evidence="5">2.7.7.108</ecNumber>
    </recommendedName>
</protein>
<dbReference type="PROSITE" id="PS51459">
    <property type="entry name" value="FIDO"/>
    <property type="match status" value="1"/>
</dbReference>
<dbReference type="KEGG" id="lua:D4A81_02340"/>
<dbReference type="Gene3D" id="1.10.3290.10">
    <property type="entry name" value="Fido-like domain"/>
    <property type="match status" value="1"/>
</dbReference>
<dbReference type="InterPro" id="IPR003812">
    <property type="entry name" value="Fido"/>
</dbReference>
<dbReference type="Pfam" id="PF02661">
    <property type="entry name" value="Fic"/>
    <property type="match status" value="1"/>
</dbReference>
<evidence type="ECO:0000256" key="5">
    <source>
        <dbReference type="ARBA" id="ARBA00034531"/>
    </source>
</evidence>
<keyword evidence="3" id="KW-0547">Nucleotide-binding</keyword>
<evidence type="ECO:0000256" key="2">
    <source>
        <dbReference type="ARBA" id="ARBA00022695"/>
    </source>
</evidence>
<keyword evidence="2" id="KW-0548">Nucleotidyltransferase</keyword>
<dbReference type="EC" id="2.7.7.108" evidence="5"/>
<dbReference type="PANTHER" id="PTHR39560:SF1">
    <property type="entry name" value="PROTEIN ADENYLYLTRANSFERASE FIC-RELATED"/>
    <property type="match status" value="1"/>
</dbReference>
<dbReference type="GO" id="GO:0005524">
    <property type="term" value="F:ATP binding"/>
    <property type="evidence" value="ECO:0007669"/>
    <property type="project" value="UniProtKB-KW"/>
</dbReference>
<evidence type="ECO:0000256" key="7">
    <source>
        <dbReference type="ARBA" id="ARBA00048696"/>
    </source>
</evidence>
<dbReference type="SUPFAM" id="SSF140931">
    <property type="entry name" value="Fic-like"/>
    <property type="match status" value="1"/>
</dbReference>
<evidence type="ECO:0000313" key="8">
    <source>
        <dbReference type="EMBL" id="AYA98867.1"/>
    </source>
</evidence>
<gene>
    <name evidence="8" type="ORF">D4A81_02340</name>
</gene>
<evidence type="ECO:0000256" key="1">
    <source>
        <dbReference type="ARBA" id="ARBA00022679"/>
    </source>
</evidence>
<keyword evidence="9" id="KW-1185">Reference proteome</keyword>